<accession>A0ABP3TER1</accession>
<dbReference type="CDD" id="cd14727">
    <property type="entry name" value="ChanN-like"/>
    <property type="match status" value="1"/>
</dbReference>
<dbReference type="Proteomes" id="UP001499915">
    <property type="component" value="Unassembled WGS sequence"/>
</dbReference>
<dbReference type="PIRSF" id="PIRSF020419">
    <property type="entry name" value="Fe_uptake_reg_CjrA_prd"/>
    <property type="match status" value="1"/>
</dbReference>
<evidence type="ECO:0000256" key="1">
    <source>
        <dbReference type="SAM" id="SignalP"/>
    </source>
</evidence>
<comment type="caution">
    <text evidence="3">The sequence shown here is derived from an EMBL/GenBank/DDBJ whole genome shotgun (WGS) entry which is preliminary data.</text>
</comment>
<keyword evidence="4" id="KW-1185">Reference proteome</keyword>
<name>A0ABP3TER1_9GAMM</name>
<keyword evidence="3" id="KW-0449">Lipoprotein</keyword>
<protein>
    <submittedName>
        <fullName evidence="3">ChaN family lipoprotein</fullName>
    </submittedName>
</protein>
<organism evidence="3 4">
    <name type="scientific">Marinobacterium maritimum</name>
    <dbReference type="NCBI Taxonomy" id="500162"/>
    <lineage>
        <taxon>Bacteria</taxon>
        <taxon>Pseudomonadati</taxon>
        <taxon>Pseudomonadota</taxon>
        <taxon>Gammaproteobacteria</taxon>
        <taxon>Oceanospirillales</taxon>
        <taxon>Oceanospirillaceae</taxon>
        <taxon>Marinobacterium</taxon>
    </lineage>
</organism>
<sequence>MKLLLLLAVLIASPLVSAQPTDLPLQGRIWSVESATFISREALFDRLPAGGWLLLGEQHDHPEHHRIQTEWIEALADRQKLGAVALEMADHSQQAYLDAARGKGGRITPEALQWQTGWPWAMYGEVVTTALNRAPAVAATDLTRDEQRQAYREGAPEGDLGNDHADFMRDLLFESHCSQMPRNALDGMRQVQLARDQQMAQVLRRYTDATRTGVMLTGGIHARHDLGIPRWLSGPVVSVLMVSADDGDDPTAYLPDGLPDYRVTDYLLFTSVLPDKDYCAGFEDKQD</sequence>
<dbReference type="EMBL" id="BAAAET010000003">
    <property type="protein sequence ID" value="GAA0696162.1"/>
    <property type="molecule type" value="Genomic_DNA"/>
</dbReference>
<evidence type="ECO:0000313" key="4">
    <source>
        <dbReference type="Proteomes" id="UP001499915"/>
    </source>
</evidence>
<dbReference type="Pfam" id="PF04187">
    <property type="entry name" value="Cofac_haem_bdg"/>
    <property type="match status" value="1"/>
</dbReference>
<proteinExistence type="predicted"/>
<dbReference type="Gene3D" id="3.40.50.11550">
    <property type="match status" value="2"/>
</dbReference>
<feature type="domain" description="Haem-binding uptake Tiki superfamily ChaN" evidence="2">
    <location>
        <begin position="45"/>
        <end position="232"/>
    </location>
</feature>
<evidence type="ECO:0000259" key="2">
    <source>
        <dbReference type="Pfam" id="PF04187"/>
    </source>
</evidence>
<feature type="signal peptide" evidence="1">
    <location>
        <begin position="1"/>
        <end position="18"/>
    </location>
</feature>
<reference evidence="4" key="1">
    <citation type="journal article" date="2019" name="Int. J. Syst. Evol. Microbiol.">
        <title>The Global Catalogue of Microorganisms (GCM) 10K type strain sequencing project: providing services to taxonomists for standard genome sequencing and annotation.</title>
        <authorList>
            <consortium name="The Broad Institute Genomics Platform"/>
            <consortium name="The Broad Institute Genome Sequencing Center for Infectious Disease"/>
            <person name="Wu L."/>
            <person name="Ma J."/>
        </authorList>
    </citation>
    <scope>NUCLEOTIDE SEQUENCE [LARGE SCALE GENOMIC DNA]</scope>
    <source>
        <strain evidence="4">JCM 15134</strain>
    </source>
</reference>
<dbReference type="InterPro" id="IPR016773">
    <property type="entry name" value="Fe3_uptake_reg_CjrA_prd"/>
</dbReference>
<evidence type="ECO:0000313" key="3">
    <source>
        <dbReference type="EMBL" id="GAA0696162.1"/>
    </source>
</evidence>
<dbReference type="InterPro" id="IPR007314">
    <property type="entry name" value="Cofac_haem-bd_dom"/>
</dbReference>
<dbReference type="RefSeq" id="WP_343806453.1">
    <property type="nucleotide sequence ID" value="NZ_BAAAET010000003.1"/>
</dbReference>
<keyword evidence="1" id="KW-0732">Signal</keyword>
<feature type="chain" id="PRO_5045352137" evidence="1">
    <location>
        <begin position="19"/>
        <end position="287"/>
    </location>
</feature>
<gene>
    <name evidence="3" type="ORF">GCM10009104_25150</name>
</gene>
<dbReference type="SUPFAM" id="SSF159501">
    <property type="entry name" value="EreA/ChaN-like"/>
    <property type="match status" value="1"/>
</dbReference>